<feature type="binding site" evidence="14">
    <location>
        <position position="202"/>
    </location>
    <ligand>
        <name>NADP(+)</name>
        <dbReference type="ChEBI" id="CHEBI:58349"/>
    </ligand>
</feature>
<dbReference type="Pfam" id="PF00383">
    <property type="entry name" value="dCMP_cyt_deam_1"/>
    <property type="match status" value="1"/>
</dbReference>
<dbReference type="InterPro" id="IPR050765">
    <property type="entry name" value="Riboflavin_Biosynth_HTPR"/>
</dbReference>
<feature type="binding site" evidence="14">
    <location>
        <position position="172"/>
    </location>
    <ligand>
        <name>NADP(+)</name>
        <dbReference type="ChEBI" id="CHEBI:58349"/>
    </ligand>
</feature>
<keyword evidence="8 12" id="KW-0862">Zinc</keyword>
<evidence type="ECO:0000256" key="1">
    <source>
        <dbReference type="ARBA" id="ARBA00002151"/>
    </source>
</evidence>
<dbReference type="InterPro" id="IPR016192">
    <property type="entry name" value="APOBEC/CMP_deaminase_Zn-bd"/>
</dbReference>
<keyword evidence="18" id="KW-1185">Reference proteome</keyword>
<feature type="domain" description="CMP/dCMP-type deaminase" evidence="16">
    <location>
        <begin position="3"/>
        <end position="125"/>
    </location>
</feature>
<evidence type="ECO:0000256" key="8">
    <source>
        <dbReference type="ARBA" id="ARBA00022833"/>
    </source>
</evidence>
<dbReference type="InterPro" id="IPR002734">
    <property type="entry name" value="RibDG_C"/>
</dbReference>
<accession>A0A316G3P4</accession>
<dbReference type="EC" id="1.1.1.193" evidence="12"/>
<dbReference type="PANTHER" id="PTHR38011">
    <property type="entry name" value="DIHYDROFOLATE REDUCTASE FAMILY PROTEIN (AFU_ORTHOLOGUE AFUA_8G06820)"/>
    <property type="match status" value="1"/>
</dbReference>
<dbReference type="InterPro" id="IPR011549">
    <property type="entry name" value="RibD_C"/>
</dbReference>
<comment type="pathway">
    <text evidence="3 12">Cofactor biosynthesis; riboflavin biosynthesis; 5-amino-6-(D-ribitylamino)uracil from GTP: step 3/4.</text>
</comment>
<protein>
    <recommendedName>
        <fullName evidence="12">Riboflavin biosynthesis protein RibD</fullName>
    </recommendedName>
    <domain>
        <recommendedName>
            <fullName evidence="12">Diaminohydroxyphosphoribosylaminopyrimidine deaminase</fullName>
            <shortName evidence="12">DRAP deaminase</shortName>
            <ecNumber evidence="12">3.5.4.26</ecNumber>
        </recommendedName>
        <alternativeName>
            <fullName evidence="12">Riboflavin-specific deaminase</fullName>
        </alternativeName>
    </domain>
    <domain>
        <recommendedName>
            <fullName evidence="12">5-amino-6-(5-phosphoribosylamino)uracil reductase</fullName>
            <ecNumber evidence="12">1.1.1.193</ecNumber>
        </recommendedName>
        <alternativeName>
            <fullName evidence="12">HTP reductase</fullName>
        </alternativeName>
    </domain>
</protein>
<dbReference type="GO" id="GO:0008270">
    <property type="term" value="F:zinc ion binding"/>
    <property type="evidence" value="ECO:0007669"/>
    <property type="project" value="InterPro"/>
</dbReference>
<keyword evidence="12" id="KW-0378">Hydrolase</keyword>
<feature type="binding site" evidence="14">
    <location>
        <position position="156"/>
    </location>
    <ligand>
        <name>NADP(+)</name>
        <dbReference type="ChEBI" id="CHEBI:58349"/>
    </ligand>
</feature>
<feature type="binding site" evidence="15">
    <location>
        <position position="77"/>
    </location>
    <ligand>
        <name>Zn(2+)</name>
        <dbReference type="ChEBI" id="CHEBI:29105"/>
        <note>catalytic</note>
    </ligand>
</feature>
<feature type="binding site" evidence="14">
    <location>
        <position position="186"/>
    </location>
    <ligand>
        <name>substrate</name>
    </ligand>
</feature>
<dbReference type="Pfam" id="PF01872">
    <property type="entry name" value="RibD_C"/>
    <property type="match status" value="1"/>
</dbReference>
<comment type="caution">
    <text evidence="17">The sequence shown here is derived from an EMBL/GenBank/DDBJ whole genome shotgun (WGS) entry which is preliminary data.</text>
</comment>
<feature type="binding site" evidence="15">
    <location>
        <position position="86"/>
    </location>
    <ligand>
        <name>Zn(2+)</name>
        <dbReference type="ChEBI" id="CHEBI:29105"/>
        <note>catalytic</note>
    </ligand>
</feature>
<feature type="binding site" evidence="14">
    <location>
        <position position="206"/>
    </location>
    <ligand>
        <name>substrate</name>
    </ligand>
</feature>
<evidence type="ECO:0000256" key="11">
    <source>
        <dbReference type="ARBA" id="ARBA00023268"/>
    </source>
</evidence>
<feature type="active site" description="Proton donor" evidence="13">
    <location>
        <position position="54"/>
    </location>
</feature>
<dbReference type="InterPro" id="IPR024072">
    <property type="entry name" value="DHFR-like_dom_sf"/>
</dbReference>
<evidence type="ECO:0000256" key="14">
    <source>
        <dbReference type="PIRSR" id="PIRSR006769-2"/>
    </source>
</evidence>
<dbReference type="Gene3D" id="3.40.430.10">
    <property type="entry name" value="Dihydrofolate Reductase, subunit A"/>
    <property type="match status" value="1"/>
</dbReference>
<reference evidence="17 18" key="1">
    <citation type="submission" date="2018-05" db="EMBL/GenBank/DDBJ databases">
        <title>Genomic Encyclopedia of Type Strains, Phase IV (KMG-IV): sequencing the most valuable type-strain genomes for metagenomic binning, comparative biology and taxonomic classification.</title>
        <authorList>
            <person name="Goeker M."/>
        </authorList>
    </citation>
    <scope>NUCLEOTIDE SEQUENCE [LARGE SCALE GENOMIC DNA]</scope>
    <source>
        <strain evidence="17 18">DSM 103371</strain>
    </source>
</reference>
<dbReference type="GO" id="GO:0008703">
    <property type="term" value="F:5-amino-6-(5-phosphoribosylamino)uracil reductase activity"/>
    <property type="evidence" value="ECO:0007669"/>
    <property type="project" value="UniProtKB-EC"/>
</dbReference>
<dbReference type="SUPFAM" id="SSF53597">
    <property type="entry name" value="Dihydrofolate reductase-like"/>
    <property type="match status" value="1"/>
</dbReference>
<dbReference type="CDD" id="cd01284">
    <property type="entry name" value="Riboflavin_deaminase-reductase"/>
    <property type="match status" value="1"/>
</dbReference>
<keyword evidence="10 12" id="KW-0560">Oxidoreductase</keyword>
<proteinExistence type="inferred from homology"/>
<comment type="function">
    <text evidence="1 12">Converts 2,5-diamino-6-(ribosylamino)-4(3h)-pyrimidinone 5'-phosphate into 5-amino-6-(ribosylamino)-2,4(1h,3h)-pyrimidinedione 5'-phosphate.</text>
</comment>
<evidence type="ECO:0000256" key="9">
    <source>
        <dbReference type="ARBA" id="ARBA00022857"/>
    </source>
</evidence>
<evidence type="ECO:0000256" key="7">
    <source>
        <dbReference type="ARBA" id="ARBA00022723"/>
    </source>
</evidence>
<dbReference type="GO" id="GO:0009231">
    <property type="term" value="P:riboflavin biosynthetic process"/>
    <property type="evidence" value="ECO:0007669"/>
    <property type="project" value="UniProtKB-UniPathway"/>
</dbReference>
<dbReference type="InterPro" id="IPR016193">
    <property type="entry name" value="Cytidine_deaminase-like"/>
</dbReference>
<evidence type="ECO:0000256" key="6">
    <source>
        <dbReference type="ARBA" id="ARBA00022619"/>
    </source>
</evidence>
<feature type="binding site" evidence="14">
    <location>
        <position position="170"/>
    </location>
    <ligand>
        <name>substrate</name>
    </ligand>
</feature>
<dbReference type="EMBL" id="QGGV01000008">
    <property type="protein sequence ID" value="PWK55293.1"/>
    <property type="molecule type" value="Genomic_DNA"/>
</dbReference>
<keyword evidence="6 12" id="KW-0686">Riboflavin biosynthesis</keyword>
<dbReference type="RefSeq" id="WP_282957640.1">
    <property type="nucleotide sequence ID" value="NZ_CP034588.1"/>
</dbReference>
<feature type="binding site" evidence="14">
    <location>
        <begin position="299"/>
        <end position="305"/>
    </location>
    <ligand>
        <name>NADP(+)</name>
        <dbReference type="ChEBI" id="CHEBI:58349"/>
    </ligand>
</feature>
<dbReference type="Gene3D" id="3.40.140.10">
    <property type="entry name" value="Cytidine Deaminase, domain 2"/>
    <property type="match status" value="1"/>
</dbReference>
<evidence type="ECO:0000256" key="4">
    <source>
        <dbReference type="ARBA" id="ARBA00005259"/>
    </source>
</evidence>
<comment type="cofactor">
    <cofactor evidence="12 15">
        <name>Zn(2+)</name>
        <dbReference type="ChEBI" id="CHEBI:29105"/>
    </cofactor>
    <text evidence="12 15">Binds 1 zinc ion.</text>
</comment>
<dbReference type="InterPro" id="IPR004794">
    <property type="entry name" value="Eubact_RibD"/>
</dbReference>
<comment type="catalytic activity">
    <reaction evidence="12">
        <text>2,5-diamino-6-hydroxy-4-(5-phosphoribosylamino)-pyrimidine + H2O + H(+) = 5-amino-6-(5-phospho-D-ribosylamino)uracil + NH4(+)</text>
        <dbReference type="Rhea" id="RHEA:21868"/>
        <dbReference type="ChEBI" id="CHEBI:15377"/>
        <dbReference type="ChEBI" id="CHEBI:15378"/>
        <dbReference type="ChEBI" id="CHEBI:28938"/>
        <dbReference type="ChEBI" id="CHEBI:58453"/>
        <dbReference type="ChEBI" id="CHEBI:58614"/>
        <dbReference type="EC" id="3.5.4.26"/>
    </reaction>
</comment>
<feature type="binding site" evidence="14">
    <location>
        <position position="198"/>
    </location>
    <ligand>
        <name>NADP(+)</name>
        <dbReference type="ChEBI" id="CHEBI:58349"/>
    </ligand>
</feature>
<dbReference type="UniPathway" id="UPA00275">
    <property type="reaction ID" value="UER00401"/>
</dbReference>
<evidence type="ECO:0000256" key="15">
    <source>
        <dbReference type="PIRSR" id="PIRSR006769-3"/>
    </source>
</evidence>
<keyword evidence="11" id="KW-0511">Multifunctional enzyme</keyword>
<comment type="catalytic activity">
    <reaction evidence="12">
        <text>5-amino-6-(5-phospho-D-ribitylamino)uracil + NADP(+) = 5-amino-6-(5-phospho-D-ribosylamino)uracil + NADPH + H(+)</text>
        <dbReference type="Rhea" id="RHEA:17845"/>
        <dbReference type="ChEBI" id="CHEBI:15378"/>
        <dbReference type="ChEBI" id="CHEBI:57783"/>
        <dbReference type="ChEBI" id="CHEBI:58349"/>
        <dbReference type="ChEBI" id="CHEBI:58421"/>
        <dbReference type="ChEBI" id="CHEBI:58453"/>
        <dbReference type="EC" id="1.1.1.193"/>
    </reaction>
</comment>
<feature type="binding site" evidence="14">
    <location>
        <position position="297"/>
    </location>
    <ligand>
        <name>substrate</name>
    </ligand>
</feature>
<dbReference type="GO" id="GO:0050661">
    <property type="term" value="F:NADP binding"/>
    <property type="evidence" value="ECO:0007669"/>
    <property type="project" value="InterPro"/>
</dbReference>
<evidence type="ECO:0000313" key="18">
    <source>
        <dbReference type="Proteomes" id="UP000245390"/>
    </source>
</evidence>
<dbReference type="NCBIfam" id="TIGR00326">
    <property type="entry name" value="eubact_ribD"/>
    <property type="match status" value="1"/>
</dbReference>
<keyword evidence="9 12" id="KW-0521">NADP</keyword>
<evidence type="ECO:0000256" key="2">
    <source>
        <dbReference type="ARBA" id="ARBA00004882"/>
    </source>
</evidence>
<dbReference type="PROSITE" id="PS00903">
    <property type="entry name" value="CYT_DCMP_DEAMINASES_1"/>
    <property type="match status" value="1"/>
</dbReference>
<evidence type="ECO:0000256" key="13">
    <source>
        <dbReference type="PIRSR" id="PIRSR006769-1"/>
    </source>
</evidence>
<dbReference type="InterPro" id="IPR002125">
    <property type="entry name" value="CMP_dCMP_dom"/>
</dbReference>
<comment type="pathway">
    <text evidence="2 12">Cofactor biosynthesis; riboflavin biosynthesis; 5-amino-6-(D-ribitylamino)uracil from GTP: step 2/4.</text>
</comment>
<dbReference type="PIRSF" id="PIRSF006769">
    <property type="entry name" value="RibD"/>
    <property type="match status" value="1"/>
</dbReference>
<evidence type="ECO:0000256" key="10">
    <source>
        <dbReference type="ARBA" id="ARBA00023002"/>
    </source>
</evidence>
<evidence type="ECO:0000313" key="17">
    <source>
        <dbReference type="EMBL" id="PWK55293.1"/>
    </source>
</evidence>
<comment type="similarity">
    <text evidence="5 12">In the C-terminal section; belongs to the HTP reductase family.</text>
</comment>
<evidence type="ECO:0000256" key="5">
    <source>
        <dbReference type="ARBA" id="ARBA00007417"/>
    </source>
</evidence>
<keyword evidence="7 12" id="KW-0479">Metal-binding</keyword>
<dbReference type="AlphaFoldDB" id="A0A316G3P4"/>
<dbReference type="PANTHER" id="PTHR38011:SF7">
    <property type="entry name" value="2,5-DIAMINO-6-RIBOSYLAMINO-4(3H)-PYRIMIDINONE 5'-PHOSPHATE REDUCTASE"/>
    <property type="match status" value="1"/>
</dbReference>
<name>A0A316G3P4_9RHOB</name>
<dbReference type="SUPFAM" id="SSF53927">
    <property type="entry name" value="Cytidine deaminase-like"/>
    <property type="match status" value="1"/>
</dbReference>
<evidence type="ECO:0000259" key="16">
    <source>
        <dbReference type="PROSITE" id="PS51747"/>
    </source>
</evidence>
<dbReference type="GO" id="GO:0008835">
    <property type="term" value="F:diaminohydroxyphosphoribosylaminopyrimidine deaminase activity"/>
    <property type="evidence" value="ECO:0007669"/>
    <property type="project" value="UniProtKB-EC"/>
</dbReference>
<dbReference type="NCBIfam" id="TIGR00227">
    <property type="entry name" value="ribD_Cterm"/>
    <property type="match status" value="1"/>
</dbReference>
<dbReference type="EC" id="3.5.4.26" evidence="12"/>
<organism evidence="17 18">
    <name type="scientific">Silicimonas algicola</name>
    <dbReference type="NCBI Taxonomy" id="1826607"/>
    <lineage>
        <taxon>Bacteria</taxon>
        <taxon>Pseudomonadati</taxon>
        <taxon>Pseudomonadota</taxon>
        <taxon>Alphaproteobacteria</taxon>
        <taxon>Rhodobacterales</taxon>
        <taxon>Paracoccaceae</taxon>
    </lineage>
</organism>
<comment type="similarity">
    <text evidence="4 12">In the N-terminal section; belongs to the cytidine and deoxycytidylate deaminase family.</text>
</comment>
<sequence>MSEDHTRHMRQALTLGRRGLGRVAPWPSVGCVLVREGRIVGRGTSDAVTLRHAERVALDQAGEAARGATAYVTLEPCSHHGRTPPCADALVAAGIARVVIAAGDPNPQVAGQGIARLRAAGIEVLTGVMEKEATEQHLGFFRVMTEGRPMLTLKLASTLDGRIATASGESRWITGPEARRAVHALRMSHDAVLVGGGTARADDPALTVREMGADAQPVRIVASHGLDLPFPSRLSASAGDGPVWLIHGEGQATSASLSAWTGAGVRCLGVPASGGRLDVPAMMQRLAAERLTRIFCEGGGSLAASLLDAGLVDRLVLMIAGKVIGSEGRPSVGPLDLAFLTDAPTFQLRDVRALGGDVMQTWARA</sequence>
<feature type="binding site" evidence="15">
    <location>
        <position position="52"/>
    </location>
    <ligand>
        <name>Zn(2+)</name>
        <dbReference type="ChEBI" id="CHEBI:29105"/>
        <note>catalytic</note>
    </ligand>
</feature>
<gene>
    <name evidence="17" type="ORF">C8D95_108173</name>
</gene>
<dbReference type="PROSITE" id="PS51747">
    <property type="entry name" value="CYT_DCMP_DEAMINASES_2"/>
    <property type="match status" value="1"/>
</dbReference>
<evidence type="ECO:0000256" key="3">
    <source>
        <dbReference type="ARBA" id="ARBA00004910"/>
    </source>
</evidence>
<feature type="binding site" evidence="14">
    <location>
        <position position="209"/>
    </location>
    <ligand>
        <name>substrate</name>
    </ligand>
</feature>
<dbReference type="Proteomes" id="UP000245390">
    <property type="component" value="Unassembled WGS sequence"/>
</dbReference>
<evidence type="ECO:0000256" key="12">
    <source>
        <dbReference type="PIRNR" id="PIRNR006769"/>
    </source>
</evidence>